<evidence type="ECO:0000313" key="2">
    <source>
        <dbReference type="EMBL" id="NID05291.1"/>
    </source>
</evidence>
<reference evidence="2 3" key="1">
    <citation type="journal article" date="2011" name="Curr. Microbiol.">
        <title>Luteibacter jiangsuensis sp. nov.: a methamidophos-degrading bacterium isolated from a methamidophos-manufacturing factory.</title>
        <authorList>
            <person name="Wang L."/>
            <person name="Wang G.L."/>
            <person name="Li S.P."/>
            <person name="Jiang J.D."/>
        </authorList>
    </citation>
    <scope>NUCLEOTIDE SEQUENCE [LARGE SCALE GENOMIC DNA]</scope>
    <source>
        <strain evidence="2 3">CGMCC 1.10133</strain>
    </source>
</reference>
<proteinExistence type="predicted"/>
<organism evidence="2 3">
    <name type="scientific">Luteibacter jiangsuensis</name>
    <dbReference type="NCBI Taxonomy" id="637577"/>
    <lineage>
        <taxon>Bacteria</taxon>
        <taxon>Pseudomonadati</taxon>
        <taxon>Pseudomonadota</taxon>
        <taxon>Gammaproteobacteria</taxon>
        <taxon>Lysobacterales</taxon>
        <taxon>Rhodanobacteraceae</taxon>
        <taxon>Luteibacter</taxon>
    </lineage>
</organism>
<comment type="caution">
    <text evidence="2">The sequence shown here is derived from an EMBL/GenBank/DDBJ whole genome shotgun (WGS) entry which is preliminary data.</text>
</comment>
<dbReference type="RefSeq" id="WP_167125570.1">
    <property type="nucleotide sequence ID" value="NZ_JAAQQR010000004.1"/>
</dbReference>
<gene>
    <name evidence="2" type="ORF">HBF26_10360</name>
</gene>
<evidence type="ECO:0000313" key="3">
    <source>
        <dbReference type="Proteomes" id="UP001429601"/>
    </source>
</evidence>
<evidence type="ECO:0000256" key="1">
    <source>
        <dbReference type="SAM" id="MobiDB-lite"/>
    </source>
</evidence>
<feature type="region of interest" description="Disordered" evidence="1">
    <location>
        <begin position="46"/>
        <end position="68"/>
    </location>
</feature>
<name>A0ABX0Q4Q7_9GAMM</name>
<dbReference type="Proteomes" id="UP001429601">
    <property type="component" value="Unassembled WGS sequence"/>
</dbReference>
<dbReference type="EMBL" id="JAAQQR010000004">
    <property type="protein sequence ID" value="NID05291.1"/>
    <property type="molecule type" value="Genomic_DNA"/>
</dbReference>
<keyword evidence="3" id="KW-1185">Reference proteome</keyword>
<accession>A0ABX0Q4Q7</accession>
<protein>
    <submittedName>
        <fullName evidence="2">Uncharacterized protein</fullName>
    </submittedName>
</protein>
<sequence>MSTEDDFGEEGARPSSLIPVHKLATRDPLHDMQLLHDVAIINERVRRELGPPPRSASQQKPGKEREDMKPRELAIAALIAASSSGVTVCAASAQTLSEERYIDPAVRAELNLQPPKWPLKFKDHSFRVVCYSTQMCKVWYAGAWSIRDKPTPPSAKYGPKYLDHLLGGHVGIANFPEPAEVTWRSMDGTAHQAHIDIGSIFRDEVAIHNVARDEVADLVDGELSGDPQILLEINDRTIRVYMRTYVPTKHFQIPGNPYSASRYEPILARTYHY</sequence>